<feature type="compositionally biased region" description="Basic and acidic residues" evidence="1">
    <location>
        <begin position="1"/>
        <end position="23"/>
    </location>
</feature>
<feature type="region of interest" description="Disordered" evidence="1">
    <location>
        <begin position="1"/>
        <end position="29"/>
    </location>
</feature>
<name>A0A6B1D706_9CHLR</name>
<evidence type="ECO:0000256" key="1">
    <source>
        <dbReference type="SAM" id="MobiDB-lite"/>
    </source>
</evidence>
<gene>
    <name evidence="2" type="ORF">F4X14_12410</name>
</gene>
<reference evidence="2" key="1">
    <citation type="submission" date="2019-09" db="EMBL/GenBank/DDBJ databases">
        <title>Characterisation of the sponge microbiome using genome-centric metagenomics.</title>
        <authorList>
            <person name="Engelberts J.P."/>
            <person name="Robbins S.J."/>
            <person name="De Goeij J.M."/>
            <person name="Aranda M."/>
            <person name="Bell S.C."/>
            <person name="Webster N.S."/>
        </authorList>
    </citation>
    <scope>NUCLEOTIDE SEQUENCE</scope>
    <source>
        <strain evidence="2">SB0661_bin_32</strain>
    </source>
</reference>
<dbReference type="EMBL" id="VXMH01000066">
    <property type="protein sequence ID" value="MYC95761.1"/>
    <property type="molecule type" value="Genomic_DNA"/>
</dbReference>
<sequence>MRPKHDNADGKEPTDLSSEDDRGSAGSRLIEFLDEMHATMPDVPEEEAQRDIEEAIAAIRNQSKP</sequence>
<evidence type="ECO:0000313" key="2">
    <source>
        <dbReference type="EMBL" id="MYC95761.1"/>
    </source>
</evidence>
<dbReference type="AlphaFoldDB" id="A0A6B1D706"/>
<protein>
    <submittedName>
        <fullName evidence="2">Uncharacterized protein</fullName>
    </submittedName>
</protein>
<proteinExistence type="predicted"/>
<organism evidence="2">
    <name type="scientific">Caldilineaceae bacterium SB0661_bin_32</name>
    <dbReference type="NCBI Taxonomy" id="2605255"/>
    <lineage>
        <taxon>Bacteria</taxon>
        <taxon>Bacillati</taxon>
        <taxon>Chloroflexota</taxon>
        <taxon>Caldilineae</taxon>
        <taxon>Caldilineales</taxon>
        <taxon>Caldilineaceae</taxon>
    </lineage>
</organism>
<accession>A0A6B1D706</accession>
<comment type="caution">
    <text evidence="2">The sequence shown here is derived from an EMBL/GenBank/DDBJ whole genome shotgun (WGS) entry which is preliminary data.</text>
</comment>